<gene>
    <name evidence="1" type="ORF">EXZ61_00625</name>
</gene>
<evidence type="ECO:0000313" key="1">
    <source>
        <dbReference type="EMBL" id="QDL52798.1"/>
    </source>
</evidence>
<keyword evidence="2" id="KW-1185">Reference proteome</keyword>
<evidence type="ECO:0000313" key="2">
    <source>
        <dbReference type="Proteomes" id="UP000317365"/>
    </source>
</evidence>
<dbReference type="AlphaFoldDB" id="A0A515EJF9"/>
<reference evidence="2" key="2">
    <citation type="journal article" date="2020" name="Int. J. Syst. Evol. Microbiol.">
        <title>Genomic insights into a novel species Rhodoferax aquaticus sp. nov., isolated from freshwater.</title>
        <authorList>
            <person name="Li T."/>
            <person name="Zhuo Y."/>
            <person name="Jin C.Z."/>
            <person name="Wu X."/>
            <person name="Ko S.R."/>
            <person name="Jin F.J."/>
            <person name="Ahn C.Y."/>
            <person name="Oh H.M."/>
            <person name="Lee H.G."/>
            <person name="Jin L."/>
        </authorList>
    </citation>
    <scope>NUCLEOTIDE SEQUENCE [LARGE SCALE GENOMIC DNA]</scope>
    <source>
        <strain evidence="2">Gr-4</strain>
    </source>
</reference>
<accession>A0A515EJF9</accession>
<sequence length="192" mass="21297">MLSRRESVPHVPLIPRANFGDVFELPKQPQPKSSSIWRDTVVVRNRQGREEVFTIGPDGCVWSFFPDAVSSGDFGSYHLESLGMQADVLAVGDDTFGNRVVVAAKGLKVQYRVEEQAPQGTESSCILARWSMPKEALLPHVRGAIAVKRLYTESVFGYMHIAAVLSIDESVDDAGVALAYCDWQEDRTELRV</sequence>
<dbReference type="KEGG" id="rhg:EXZ61_00625"/>
<dbReference type="RefSeq" id="WP_142808250.1">
    <property type="nucleotide sequence ID" value="NZ_CP036282.1"/>
</dbReference>
<organism evidence="1 2">
    <name type="scientific">Rhodoferax aquaticus</name>
    <dbReference type="NCBI Taxonomy" id="2527691"/>
    <lineage>
        <taxon>Bacteria</taxon>
        <taxon>Pseudomonadati</taxon>
        <taxon>Pseudomonadota</taxon>
        <taxon>Betaproteobacteria</taxon>
        <taxon>Burkholderiales</taxon>
        <taxon>Comamonadaceae</taxon>
        <taxon>Rhodoferax</taxon>
    </lineage>
</organism>
<name>A0A515EJF9_9BURK</name>
<dbReference type="Proteomes" id="UP000317365">
    <property type="component" value="Chromosome"/>
</dbReference>
<proteinExistence type="predicted"/>
<dbReference type="EMBL" id="CP036282">
    <property type="protein sequence ID" value="QDL52798.1"/>
    <property type="molecule type" value="Genomic_DNA"/>
</dbReference>
<reference evidence="2" key="1">
    <citation type="submission" date="2019-02" db="EMBL/GenBank/DDBJ databases">
        <title>Complete genome sequence of Rhodoferax sp. Gr-4.</title>
        <authorList>
            <person name="Jin L."/>
        </authorList>
    </citation>
    <scope>NUCLEOTIDE SEQUENCE [LARGE SCALE GENOMIC DNA]</scope>
    <source>
        <strain evidence="2">Gr-4</strain>
    </source>
</reference>
<protein>
    <submittedName>
        <fullName evidence="1">Uncharacterized protein</fullName>
    </submittedName>
</protein>